<dbReference type="SUPFAM" id="SSF50129">
    <property type="entry name" value="GroES-like"/>
    <property type="match status" value="1"/>
</dbReference>
<evidence type="ECO:0000259" key="3">
    <source>
        <dbReference type="SMART" id="SM00829"/>
    </source>
</evidence>
<evidence type="ECO:0000256" key="1">
    <source>
        <dbReference type="ARBA" id="ARBA00008072"/>
    </source>
</evidence>
<gene>
    <name evidence="4" type="ORF">GQ26_0120520</name>
</gene>
<reference evidence="4" key="2">
    <citation type="journal article" date="2014" name="PLoS Genet.">
        <title>Signature gene expression reveals novel clues to the molecular mechanisms of dimorphic transition in Penicillium marneffei.</title>
        <authorList>
            <person name="Yang E."/>
            <person name="Wang G."/>
            <person name="Cai J."/>
            <person name="Woo P.C."/>
            <person name="Lau S.K."/>
            <person name="Yuen K.-Y."/>
            <person name="Chow W.-N."/>
            <person name="Lin X."/>
        </authorList>
    </citation>
    <scope>NUCLEOTIDE SEQUENCE</scope>
    <source>
        <strain evidence="4">PM1</strain>
    </source>
</reference>
<dbReference type="SMART" id="SM00829">
    <property type="entry name" value="PKS_ER"/>
    <property type="match status" value="1"/>
</dbReference>
<comment type="caution">
    <text evidence="4">The sequence shown here is derived from an EMBL/GenBank/DDBJ whole genome shotgun (WGS) entry which is preliminary data.</text>
</comment>
<evidence type="ECO:0000313" key="4">
    <source>
        <dbReference type="EMBL" id="KFX48322.1"/>
    </source>
</evidence>
<dbReference type="PANTHER" id="PTHR45348">
    <property type="entry name" value="HYPOTHETICAL OXIDOREDUCTASE (EUROFUNG)"/>
    <property type="match status" value="1"/>
</dbReference>
<dbReference type="PANTHER" id="PTHR45348:SF2">
    <property type="entry name" value="ZINC-TYPE ALCOHOL DEHYDROGENASE-LIKE PROTEIN C2E1P3.01"/>
    <property type="match status" value="1"/>
</dbReference>
<dbReference type="InterPro" id="IPR047122">
    <property type="entry name" value="Trans-enoyl_RdTase-like"/>
</dbReference>
<name>A0A093V6Y0_TALMA</name>
<dbReference type="InterPro" id="IPR020843">
    <property type="entry name" value="ER"/>
</dbReference>
<dbReference type="EMBL" id="JPOX01000012">
    <property type="protein sequence ID" value="KFX48322.1"/>
    <property type="molecule type" value="Genomic_DNA"/>
</dbReference>
<dbReference type="Pfam" id="PF08240">
    <property type="entry name" value="ADH_N"/>
    <property type="match status" value="1"/>
</dbReference>
<organism evidence="4">
    <name type="scientific">Talaromyces marneffei PM1</name>
    <dbReference type="NCBI Taxonomy" id="1077442"/>
    <lineage>
        <taxon>Eukaryota</taxon>
        <taxon>Fungi</taxon>
        <taxon>Dikarya</taxon>
        <taxon>Ascomycota</taxon>
        <taxon>Pezizomycotina</taxon>
        <taxon>Eurotiomycetes</taxon>
        <taxon>Eurotiomycetidae</taxon>
        <taxon>Eurotiales</taxon>
        <taxon>Trichocomaceae</taxon>
        <taxon>Talaromyces</taxon>
        <taxon>Talaromyces sect. Talaromyces</taxon>
    </lineage>
</organism>
<dbReference type="CDD" id="cd08249">
    <property type="entry name" value="enoyl_reductase_like"/>
    <property type="match status" value="1"/>
</dbReference>
<evidence type="ECO:0000256" key="2">
    <source>
        <dbReference type="ARBA" id="ARBA00023002"/>
    </source>
</evidence>
<dbReference type="InterPro" id="IPR013154">
    <property type="entry name" value="ADH-like_N"/>
</dbReference>
<protein>
    <submittedName>
        <fullName evidence="4">Zinc-binding alcohol dehydrogenase domain-containing protein cipB</fullName>
    </submittedName>
</protein>
<dbReference type="InterPro" id="IPR036291">
    <property type="entry name" value="NAD(P)-bd_dom_sf"/>
</dbReference>
<dbReference type="eggNOG" id="KOG1198">
    <property type="taxonomic scope" value="Eukaryota"/>
</dbReference>
<feature type="domain" description="Enoyl reductase (ER)" evidence="3">
    <location>
        <begin position="16"/>
        <end position="337"/>
    </location>
</feature>
<proteinExistence type="inferred from homology"/>
<dbReference type="SUPFAM" id="SSF51735">
    <property type="entry name" value="NAD(P)-binding Rossmann-fold domains"/>
    <property type="match status" value="1"/>
</dbReference>
<dbReference type="AlphaFoldDB" id="A0A093V6Y0"/>
<comment type="similarity">
    <text evidence="1">Belongs to the zinc-containing alcohol dehydrogenase family.</text>
</comment>
<dbReference type="HOGENOM" id="CLU_026673_16_5_1"/>
<reference key="1">
    <citation type="journal article" date="2014" name="PLoS Genet.">
        <title>Signature Gene Expression Reveals Novel Clues to the Molecular Mechanisms of Dimorphic Transition in Penicillium marneffei.</title>
        <authorList>
            <person name="Yang E."/>
            <person name="Wang G."/>
            <person name="Cai J."/>
            <person name="Woo P.C."/>
            <person name="Lau S.K."/>
            <person name="Yuen K.-Y."/>
            <person name="Chow W.-N."/>
            <person name="Lin X."/>
        </authorList>
    </citation>
    <scope>NUCLEOTIDE SEQUENCE [LARGE SCALE GENOMIC DNA]</scope>
    <source>
        <strain>PM1</strain>
    </source>
</reference>
<dbReference type="InterPro" id="IPR011032">
    <property type="entry name" value="GroES-like_sf"/>
</dbReference>
<sequence>MSQIIENRAAWISEKGARPFKIGPGPAPNPAENEVVIKVAYTAMNPVDVVMQENAPLELPYPFVLGVDLSGTVVALGSGVTRFQVGQRVTGHCDSLLTKKKTNSAFQLYATCLEVLVCRVPDSVPLVNAAVLPLAVDTASTGLFSILKMPFPVINPKLTGRKILIWGGSSSVGSCAIQLAIAAGLEVAATASSKNHEYVKSLGARHVFDYNDPDVIKDITAVLQPGDLVYDCIGGDQVRATCTEILQQIGGGTLPTVRWFMPTETGDVKLEFVNGLLPGLVDTSIGKAVWGNYITKALEMGKFQAKPDPYVIEGGLEKIQDGIDMLKKGVSAQKIVVEIAKAA</sequence>
<dbReference type="Pfam" id="PF00107">
    <property type="entry name" value="ADH_zinc_N"/>
    <property type="match status" value="1"/>
</dbReference>
<dbReference type="InterPro" id="IPR013149">
    <property type="entry name" value="ADH-like_C"/>
</dbReference>
<dbReference type="Gene3D" id="3.40.50.720">
    <property type="entry name" value="NAD(P)-binding Rossmann-like Domain"/>
    <property type="match status" value="1"/>
</dbReference>
<keyword evidence="2" id="KW-0560">Oxidoreductase</keyword>
<dbReference type="GO" id="GO:0016651">
    <property type="term" value="F:oxidoreductase activity, acting on NAD(P)H"/>
    <property type="evidence" value="ECO:0007669"/>
    <property type="project" value="InterPro"/>
</dbReference>
<dbReference type="Gene3D" id="3.90.180.10">
    <property type="entry name" value="Medium-chain alcohol dehydrogenases, catalytic domain"/>
    <property type="match status" value="1"/>
</dbReference>
<accession>A0A093V6Y0</accession>